<dbReference type="HOGENOM" id="CLU_1997649_0_0_1"/>
<reference evidence="2" key="3">
    <citation type="submission" date="2025-08" db="UniProtKB">
        <authorList>
            <consortium name="Ensembl"/>
        </authorList>
    </citation>
    <scope>IDENTIFICATION</scope>
</reference>
<dbReference type="AlphaFoldDB" id="K7F2N4"/>
<organism evidence="2 3">
    <name type="scientific">Pelodiscus sinensis</name>
    <name type="common">Chinese softshell turtle</name>
    <name type="synonym">Trionyx sinensis</name>
    <dbReference type="NCBI Taxonomy" id="13735"/>
    <lineage>
        <taxon>Eukaryota</taxon>
        <taxon>Metazoa</taxon>
        <taxon>Chordata</taxon>
        <taxon>Craniata</taxon>
        <taxon>Vertebrata</taxon>
        <taxon>Euteleostomi</taxon>
        <taxon>Archelosauria</taxon>
        <taxon>Testudinata</taxon>
        <taxon>Testudines</taxon>
        <taxon>Cryptodira</taxon>
        <taxon>Trionychia</taxon>
        <taxon>Trionychidae</taxon>
        <taxon>Pelodiscus</taxon>
    </lineage>
</organism>
<dbReference type="Ensembl" id="ENSPSIT00000002301.1">
    <property type="protein sequence ID" value="ENSPSIP00000002294.1"/>
    <property type="gene ID" value="ENSPSIG00000002276.1"/>
</dbReference>
<reference evidence="2" key="4">
    <citation type="submission" date="2025-09" db="UniProtKB">
        <authorList>
            <consortium name="Ensembl"/>
        </authorList>
    </citation>
    <scope>IDENTIFICATION</scope>
</reference>
<keyword evidence="3" id="KW-1185">Reference proteome</keyword>
<dbReference type="Pfam" id="PF15470">
    <property type="entry name" value="DUF4637"/>
    <property type="match status" value="1"/>
</dbReference>
<dbReference type="InterPro" id="IPR029174">
    <property type="entry name" value="DUF4637"/>
</dbReference>
<dbReference type="Proteomes" id="UP000007267">
    <property type="component" value="Unassembled WGS sequence"/>
</dbReference>
<reference evidence="3" key="2">
    <citation type="journal article" date="2013" name="Nat. Genet.">
        <title>The draft genomes of soft-shell turtle and green sea turtle yield insights into the development and evolution of the turtle-specific body plan.</title>
        <authorList>
            <person name="Wang Z."/>
            <person name="Pascual-Anaya J."/>
            <person name="Zadissa A."/>
            <person name="Li W."/>
            <person name="Niimura Y."/>
            <person name="Huang Z."/>
            <person name="Li C."/>
            <person name="White S."/>
            <person name="Xiong Z."/>
            <person name="Fang D."/>
            <person name="Wang B."/>
            <person name="Ming Y."/>
            <person name="Chen Y."/>
            <person name="Zheng Y."/>
            <person name="Kuraku S."/>
            <person name="Pignatelli M."/>
            <person name="Herrero J."/>
            <person name="Beal K."/>
            <person name="Nozawa M."/>
            <person name="Li Q."/>
            <person name="Wang J."/>
            <person name="Zhang H."/>
            <person name="Yu L."/>
            <person name="Shigenobu S."/>
            <person name="Wang J."/>
            <person name="Liu J."/>
            <person name="Flicek P."/>
            <person name="Searle S."/>
            <person name="Wang J."/>
            <person name="Kuratani S."/>
            <person name="Yin Y."/>
            <person name="Aken B."/>
            <person name="Zhang G."/>
            <person name="Irie N."/>
        </authorList>
    </citation>
    <scope>NUCLEOTIDE SEQUENCE [LARGE SCALE GENOMIC DNA]</scope>
    <source>
        <strain evidence="3">Daiwa-1</strain>
    </source>
</reference>
<feature type="domain" description="DUF4637" evidence="1">
    <location>
        <begin position="78"/>
        <end position="117"/>
    </location>
</feature>
<evidence type="ECO:0000313" key="3">
    <source>
        <dbReference type="Proteomes" id="UP000007267"/>
    </source>
</evidence>
<evidence type="ECO:0000259" key="1">
    <source>
        <dbReference type="Pfam" id="PF15470"/>
    </source>
</evidence>
<protein>
    <recommendedName>
        <fullName evidence="1">DUF4637 domain-containing protein</fullName>
    </recommendedName>
</protein>
<dbReference type="OMA" id="CEILLCR"/>
<name>K7F2N4_PELSI</name>
<reference evidence="3" key="1">
    <citation type="submission" date="2011-10" db="EMBL/GenBank/DDBJ databases">
        <authorList>
            <consortium name="Soft-shell Turtle Genome Consortium"/>
        </authorList>
    </citation>
    <scope>NUCLEOTIDE SEQUENCE [LARGE SCALE GENOMIC DNA]</scope>
    <source>
        <strain evidence="3">Daiwa-1</strain>
    </source>
</reference>
<sequence>MSWQTAKRESKEVNVGDMKYGRKKREHIFKKRFSALNFFSGPSKSKLPQGRNQVFEDKKRCLHRKGSKKMKPPKEEMCSLKQPHLGKMCPKCEIIICWKCETLHSESSFIAHSLLDHYDRGGTCCGTVFLKCQHGYRGD</sequence>
<accession>K7F2N4</accession>
<dbReference type="GeneTree" id="ENSGT00530000067525"/>
<evidence type="ECO:0000313" key="2">
    <source>
        <dbReference type="Ensembl" id="ENSPSIP00000002294.1"/>
    </source>
</evidence>
<dbReference type="EMBL" id="AGCU01137402">
    <property type="status" value="NOT_ANNOTATED_CDS"/>
    <property type="molecule type" value="Genomic_DNA"/>
</dbReference>
<proteinExistence type="predicted"/>